<evidence type="ECO:0000256" key="6">
    <source>
        <dbReference type="RuleBase" id="RU364146"/>
    </source>
</evidence>
<evidence type="ECO:0000256" key="5">
    <source>
        <dbReference type="ARBA" id="ARBA00023242"/>
    </source>
</evidence>
<keyword evidence="6" id="KW-0010">Activator</keyword>
<keyword evidence="4 6" id="KW-0804">Transcription</keyword>
<evidence type="ECO:0000256" key="4">
    <source>
        <dbReference type="ARBA" id="ARBA00023163"/>
    </source>
</evidence>
<dbReference type="EMBL" id="MCFA01000029">
    <property type="protein sequence ID" value="ORY14889.1"/>
    <property type="molecule type" value="Genomic_DNA"/>
</dbReference>
<organism evidence="7 8">
    <name type="scientific">Clohesyomyces aquaticus</name>
    <dbReference type="NCBI Taxonomy" id="1231657"/>
    <lineage>
        <taxon>Eukaryota</taxon>
        <taxon>Fungi</taxon>
        <taxon>Dikarya</taxon>
        <taxon>Ascomycota</taxon>
        <taxon>Pezizomycotina</taxon>
        <taxon>Dothideomycetes</taxon>
        <taxon>Pleosporomycetidae</taxon>
        <taxon>Pleosporales</taxon>
        <taxon>Lindgomycetaceae</taxon>
        <taxon>Clohesyomyces</taxon>
    </lineage>
</organism>
<dbReference type="InterPro" id="IPR019145">
    <property type="entry name" value="Mediator_Med10"/>
</dbReference>
<evidence type="ECO:0000256" key="1">
    <source>
        <dbReference type="ARBA" id="ARBA00004123"/>
    </source>
</evidence>
<dbReference type="AlphaFoldDB" id="A0A1Y1ZXA4"/>
<keyword evidence="3 6" id="KW-0805">Transcription regulation</keyword>
<comment type="subunit">
    <text evidence="6">Component of the Mediator complex.</text>
</comment>
<gene>
    <name evidence="6" type="primary">MED10</name>
    <name evidence="7" type="ORF">BCR34DRAFT_623104</name>
</gene>
<evidence type="ECO:0000256" key="2">
    <source>
        <dbReference type="ARBA" id="ARBA00005389"/>
    </source>
</evidence>
<dbReference type="Pfam" id="PF09748">
    <property type="entry name" value="Med10"/>
    <property type="match status" value="1"/>
</dbReference>
<dbReference type="STRING" id="1231657.A0A1Y1ZXA4"/>
<protein>
    <recommendedName>
        <fullName evidence="6">Mediator of RNA polymerase II transcription subunit 10</fullName>
    </recommendedName>
    <alternativeName>
        <fullName evidence="6">Mediator complex subunit 10</fullName>
    </alternativeName>
</protein>
<name>A0A1Y1ZXA4_9PLEO</name>
<dbReference type="GO" id="GO:0016592">
    <property type="term" value="C:mediator complex"/>
    <property type="evidence" value="ECO:0007669"/>
    <property type="project" value="InterPro"/>
</dbReference>
<dbReference type="OrthoDB" id="337270at2759"/>
<evidence type="ECO:0000313" key="7">
    <source>
        <dbReference type="EMBL" id="ORY14889.1"/>
    </source>
</evidence>
<evidence type="ECO:0000256" key="3">
    <source>
        <dbReference type="ARBA" id="ARBA00023015"/>
    </source>
</evidence>
<sequence>MDPVLAEVESKMKAVIQNLYNLIVQGVDHQGPATQEAMKQEITRLVENLLSLSQSAPSVRFDIPPEVTEYVERARNPKIYTRELVEATQRMNQLLKGRCDAYAQMRDILAKDIVLAMPELENDVRKVVRSTGGSIDG</sequence>
<dbReference type="GO" id="GO:0006357">
    <property type="term" value="P:regulation of transcription by RNA polymerase II"/>
    <property type="evidence" value="ECO:0007669"/>
    <property type="project" value="InterPro"/>
</dbReference>
<comment type="function">
    <text evidence="6">Component of the Mediator complex, a coactivator involved in the regulated transcription of nearly all RNA polymerase II-dependent genes. Mediator functions as a bridge to convey information from gene-specific regulatory proteins to the basal RNA polymerase II transcription machinery. Mediator is recruited to promoters by direct interactions with regulatory proteins and serves as a scaffold for the assembly of a functional preinitiation complex with RNA polymerase II and the general transcription factors.</text>
</comment>
<keyword evidence="8" id="KW-1185">Reference proteome</keyword>
<keyword evidence="5 6" id="KW-0539">Nucleus</keyword>
<proteinExistence type="inferred from homology"/>
<comment type="caution">
    <text evidence="7">The sequence shown here is derived from an EMBL/GenBank/DDBJ whole genome shotgun (WGS) entry which is preliminary data.</text>
</comment>
<dbReference type="GO" id="GO:0003712">
    <property type="term" value="F:transcription coregulator activity"/>
    <property type="evidence" value="ECO:0007669"/>
    <property type="project" value="InterPro"/>
</dbReference>
<accession>A0A1Y1ZXA4</accession>
<comment type="similarity">
    <text evidence="2 6">Belongs to the Mediator complex subunit 10 family.</text>
</comment>
<evidence type="ECO:0000313" key="8">
    <source>
        <dbReference type="Proteomes" id="UP000193144"/>
    </source>
</evidence>
<reference evidence="7 8" key="1">
    <citation type="submission" date="2016-07" db="EMBL/GenBank/DDBJ databases">
        <title>Pervasive Adenine N6-methylation of Active Genes in Fungi.</title>
        <authorList>
            <consortium name="DOE Joint Genome Institute"/>
            <person name="Mondo S.J."/>
            <person name="Dannebaum R.O."/>
            <person name="Kuo R.C."/>
            <person name="Labutti K."/>
            <person name="Haridas S."/>
            <person name="Kuo A."/>
            <person name="Salamov A."/>
            <person name="Ahrendt S.R."/>
            <person name="Lipzen A."/>
            <person name="Sullivan W."/>
            <person name="Andreopoulos W.B."/>
            <person name="Clum A."/>
            <person name="Lindquist E."/>
            <person name="Daum C."/>
            <person name="Ramamoorthy G.K."/>
            <person name="Gryganskyi A."/>
            <person name="Culley D."/>
            <person name="Magnuson J.K."/>
            <person name="James T.Y."/>
            <person name="O'Malley M.A."/>
            <person name="Stajich J.E."/>
            <person name="Spatafora J.W."/>
            <person name="Visel A."/>
            <person name="Grigoriev I.V."/>
        </authorList>
    </citation>
    <scope>NUCLEOTIDE SEQUENCE [LARGE SCALE GENOMIC DNA]</scope>
    <source>
        <strain evidence="7 8">CBS 115471</strain>
    </source>
</reference>
<comment type="subcellular location">
    <subcellularLocation>
        <location evidence="1 6">Nucleus</location>
    </subcellularLocation>
</comment>
<dbReference type="Proteomes" id="UP000193144">
    <property type="component" value="Unassembled WGS sequence"/>
</dbReference>